<keyword evidence="4" id="KW-1185">Reference proteome</keyword>
<dbReference type="AlphaFoldDB" id="A0A9X1I382"/>
<reference evidence="3" key="1">
    <citation type="submission" date="2021-10" db="EMBL/GenBank/DDBJ databases">
        <title>Tamlana sargassums sp. nov., and Tamlana laminarinivorans sp. nov., two new bacteria isolated from the brown alga.</title>
        <authorList>
            <person name="Li J."/>
        </authorList>
    </citation>
    <scope>NUCLEOTIDE SEQUENCE</scope>
    <source>
        <strain evidence="3">PT2-4</strain>
    </source>
</reference>
<proteinExistence type="predicted"/>
<evidence type="ECO:0000313" key="3">
    <source>
        <dbReference type="EMBL" id="MCB4800331.1"/>
    </source>
</evidence>
<dbReference type="Pfam" id="PF02494">
    <property type="entry name" value="HYR"/>
    <property type="match status" value="2"/>
</dbReference>
<dbReference type="Proteomes" id="UP001139199">
    <property type="component" value="Unassembled WGS sequence"/>
</dbReference>
<dbReference type="EMBL" id="JAJAPW010000025">
    <property type="protein sequence ID" value="MCB4800331.1"/>
    <property type="molecule type" value="Genomic_DNA"/>
</dbReference>
<comment type="caution">
    <text evidence="3">The sequence shown here is derived from an EMBL/GenBank/DDBJ whole genome shotgun (WGS) entry which is preliminary data.</text>
</comment>
<dbReference type="Gene3D" id="2.60.40.10">
    <property type="entry name" value="Immunoglobulins"/>
    <property type="match status" value="2"/>
</dbReference>
<sequence>MDDNCTTTSISNDAPDTYPLGETTVTWTVTDGAGNTATCTQTVTVTDNINPTFVNCAAPVSVNVDANGCSTDAANVNLGTPTVDDNCNTTSISNDAPAVFPLGETTVTWTVTDGAGNTATCTQTVTVTDNINPTFVNCAAPVSVNVDANGCSTDAANVNLGTPTVDDNCNTTSISNDAP</sequence>
<gene>
    <name evidence="3" type="ORF">LG649_15900</name>
</gene>
<name>A0A9X1I382_9FLAO</name>
<dbReference type="PANTHER" id="PTHR24273">
    <property type="entry name" value="FI04643P-RELATED"/>
    <property type="match status" value="1"/>
</dbReference>
<dbReference type="InterPro" id="IPR003410">
    <property type="entry name" value="HYR_dom"/>
</dbReference>
<feature type="domain" description="HYR" evidence="2">
    <location>
        <begin position="46"/>
        <end position="129"/>
    </location>
</feature>
<keyword evidence="1" id="KW-0677">Repeat</keyword>
<organism evidence="3 4">
    <name type="scientific">Neotamlana laminarinivorans</name>
    <dbReference type="NCBI Taxonomy" id="2883124"/>
    <lineage>
        <taxon>Bacteria</taxon>
        <taxon>Pseudomonadati</taxon>
        <taxon>Bacteroidota</taxon>
        <taxon>Flavobacteriia</taxon>
        <taxon>Flavobacteriales</taxon>
        <taxon>Flavobacteriaceae</taxon>
        <taxon>Neotamlana</taxon>
    </lineage>
</organism>
<accession>A0A9X1I382</accession>
<evidence type="ECO:0000259" key="2">
    <source>
        <dbReference type="PROSITE" id="PS50825"/>
    </source>
</evidence>
<evidence type="ECO:0000256" key="1">
    <source>
        <dbReference type="ARBA" id="ARBA00022737"/>
    </source>
</evidence>
<dbReference type="InterPro" id="IPR013783">
    <property type="entry name" value="Ig-like_fold"/>
</dbReference>
<dbReference type="PROSITE" id="PS50825">
    <property type="entry name" value="HYR"/>
    <property type="match status" value="1"/>
</dbReference>
<feature type="non-terminal residue" evidence="3">
    <location>
        <position position="179"/>
    </location>
</feature>
<dbReference type="PANTHER" id="PTHR24273:SF32">
    <property type="entry name" value="HYALIN"/>
    <property type="match status" value="1"/>
</dbReference>
<evidence type="ECO:0000313" key="4">
    <source>
        <dbReference type="Proteomes" id="UP001139199"/>
    </source>
</evidence>
<protein>
    <submittedName>
        <fullName evidence="3">HYR domain-containing protein</fullName>
    </submittedName>
</protein>